<dbReference type="InterPro" id="IPR000595">
    <property type="entry name" value="cNMP-bd_dom"/>
</dbReference>
<dbReference type="PRINTS" id="PR00034">
    <property type="entry name" value="HTHCRP"/>
</dbReference>
<keyword evidence="3" id="KW-0804">Transcription</keyword>
<reference evidence="7" key="1">
    <citation type="submission" date="2016-11" db="EMBL/GenBank/DDBJ databases">
        <authorList>
            <person name="Varghese N."/>
            <person name="Submissions S."/>
        </authorList>
    </citation>
    <scope>NUCLEOTIDE SEQUENCE [LARGE SCALE GENOMIC DNA]</scope>
    <source>
        <strain evidence="7">DSM 19978</strain>
    </source>
</reference>
<dbReference type="CDD" id="cd00038">
    <property type="entry name" value="CAP_ED"/>
    <property type="match status" value="1"/>
</dbReference>
<evidence type="ECO:0000259" key="5">
    <source>
        <dbReference type="PROSITE" id="PS51063"/>
    </source>
</evidence>
<name>A0A1M5IE25_9FLAO</name>
<protein>
    <submittedName>
        <fullName evidence="6">CRP/FNR family transcriptional regulator, anaerobic regulatory protein</fullName>
    </submittedName>
</protein>
<dbReference type="Pfam" id="PF13545">
    <property type="entry name" value="HTH_Crp_2"/>
    <property type="match status" value="1"/>
</dbReference>
<keyword evidence="2" id="KW-0238">DNA-binding</keyword>
<dbReference type="InterPro" id="IPR018490">
    <property type="entry name" value="cNMP-bd_dom_sf"/>
</dbReference>
<keyword evidence="7" id="KW-1185">Reference proteome</keyword>
<feature type="domain" description="HTH crp-type" evidence="5">
    <location>
        <begin position="131"/>
        <end position="197"/>
    </location>
</feature>
<feature type="domain" description="Cyclic nucleotide-binding" evidence="4">
    <location>
        <begin position="16"/>
        <end position="117"/>
    </location>
</feature>
<dbReference type="SMART" id="SM00100">
    <property type="entry name" value="cNMP"/>
    <property type="match status" value="1"/>
</dbReference>
<evidence type="ECO:0000256" key="3">
    <source>
        <dbReference type="ARBA" id="ARBA00023163"/>
    </source>
</evidence>
<dbReference type="EMBL" id="FQWB01000003">
    <property type="protein sequence ID" value="SHG26521.1"/>
    <property type="molecule type" value="Genomic_DNA"/>
</dbReference>
<dbReference type="AlphaFoldDB" id="A0A1M5IE25"/>
<organism evidence="6 7">
    <name type="scientific">Flavobacterium fluvii</name>
    <dbReference type="NCBI Taxonomy" id="468056"/>
    <lineage>
        <taxon>Bacteria</taxon>
        <taxon>Pseudomonadati</taxon>
        <taxon>Bacteroidota</taxon>
        <taxon>Flavobacteriia</taxon>
        <taxon>Flavobacteriales</taxon>
        <taxon>Flavobacteriaceae</taxon>
        <taxon>Flavobacterium</taxon>
    </lineage>
</organism>
<evidence type="ECO:0000259" key="4">
    <source>
        <dbReference type="PROSITE" id="PS50042"/>
    </source>
</evidence>
<dbReference type="RefSeq" id="WP_073369622.1">
    <property type="nucleotide sequence ID" value="NZ_FQWB01000003.1"/>
</dbReference>
<proteinExistence type="predicted"/>
<dbReference type="PROSITE" id="PS50042">
    <property type="entry name" value="CNMP_BINDING_3"/>
    <property type="match status" value="1"/>
</dbReference>
<evidence type="ECO:0000313" key="6">
    <source>
        <dbReference type="EMBL" id="SHG26521.1"/>
    </source>
</evidence>
<dbReference type="Pfam" id="PF00027">
    <property type="entry name" value="cNMP_binding"/>
    <property type="match status" value="1"/>
</dbReference>
<dbReference type="Gene3D" id="2.60.120.10">
    <property type="entry name" value="Jelly Rolls"/>
    <property type="match status" value="1"/>
</dbReference>
<dbReference type="PANTHER" id="PTHR24567:SF28">
    <property type="entry name" value="LISTERIOLYSIN REGULATORY PROTEIN"/>
    <property type="match status" value="1"/>
</dbReference>
<evidence type="ECO:0000313" key="7">
    <source>
        <dbReference type="Proteomes" id="UP000184516"/>
    </source>
</evidence>
<dbReference type="SMART" id="SM00419">
    <property type="entry name" value="HTH_CRP"/>
    <property type="match status" value="1"/>
</dbReference>
<dbReference type="SUPFAM" id="SSF46785">
    <property type="entry name" value="Winged helix' DNA-binding domain"/>
    <property type="match status" value="1"/>
</dbReference>
<sequence length="197" mass="22955">MQIDLDLLYSWGAVAKKYKKNEIIFDEDEMANFYFQILEGSVRLFNSNDEGKEFTQGIFCSGDGFGEPPLFINETYPSKAVTIQDSTILKLSKEKFFKILDEYPSIQKYFLTLLAQKIHSKSKTSKEIINQKPEHRIVAFLNSFKKKTGSTNEKILIPYTRQEIANYTGLRVETVIRVFAQMNKNNKVEIIHHKIYY</sequence>
<dbReference type="PANTHER" id="PTHR24567">
    <property type="entry name" value="CRP FAMILY TRANSCRIPTIONAL REGULATORY PROTEIN"/>
    <property type="match status" value="1"/>
</dbReference>
<keyword evidence="1" id="KW-0805">Transcription regulation</keyword>
<dbReference type="PROSITE" id="PS51063">
    <property type="entry name" value="HTH_CRP_2"/>
    <property type="match status" value="1"/>
</dbReference>
<dbReference type="OrthoDB" id="667966at2"/>
<evidence type="ECO:0000256" key="1">
    <source>
        <dbReference type="ARBA" id="ARBA00023015"/>
    </source>
</evidence>
<dbReference type="GO" id="GO:0003677">
    <property type="term" value="F:DNA binding"/>
    <property type="evidence" value="ECO:0007669"/>
    <property type="project" value="UniProtKB-KW"/>
</dbReference>
<dbReference type="InterPro" id="IPR050397">
    <property type="entry name" value="Env_Response_Regulators"/>
</dbReference>
<dbReference type="GO" id="GO:0003700">
    <property type="term" value="F:DNA-binding transcription factor activity"/>
    <property type="evidence" value="ECO:0007669"/>
    <property type="project" value="TreeGrafter"/>
</dbReference>
<dbReference type="Proteomes" id="UP000184516">
    <property type="component" value="Unassembled WGS sequence"/>
</dbReference>
<dbReference type="InterPro" id="IPR014710">
    <property type="entry name" value="RmlC-like_jellyroll"/>
</dbReference>
<dbReference type="InterPro" id="IPR012318">
    <property type="entry name" value="HTH_CRP"/>
</dbReference>
<dbReference type="SUPFAM" id="SSF51206">
    <property type="entry name" value="cAMP-binding domain-like"/>
    <property type="match status" value="1"/>
</dbReference>
<evidence type="ECO:0000256" key="2">
    <source>
        <dbReference type="ARBA" id="ARBA00023125"/>
    </source>
</evidence>
<accession>A0A1M5IE25</accession>
<dbReference type="InterPro" id="IPR036390">
    <property type="entry name" value="WH_DNA-bd_sf"/>
</dbReference>
<gene>
    <name evidence="6" type="ORF">SAMN05443549_10347</name>
</gene>
<dbReference type="STRING" id="468056.SAMN05443549_10347"/>
<dbReference type="GO" id="GO:0005829">
    <property type="term" value="C:cytosol"/>
    <property type="evidence" value="ECO:0007669"/>
    <property type="project" value="TreeGrafter"/>
</dbReference>